<protein>
    <recommendedName>
        <fullName evidence="3">Membrane dipeptidase</fullName>
    </recommendedName>
</protein>
<proteinExistence type="predicted"/>
<evidence type="ECO:0000313" key="2">
    <source>
        <dbReference type="Proteomes" id="UP000264002"/>
    </source>
</evidence>
<dbReference type="Gene3D" id="3.20.20.140">
    <property type="entry name" value="Metal-dependent hydrolases"/>
    <property type="match status" value="1"/>
</dbReference>
<gene>
    <name evidence="1" type="ORF">DYP60_02340</name>
</gene>
<dbReference type="GO" id="GO:0070573">
    <property type="term" value="F:metallodipeptidase activity"/>
    <property type="evidence" value="ECO:0007669"/>
    <property type="project" value="InterPro"/>
</dbReference>
<reference evidence="2" key="1">
    <citation type="submission" date="2018-08" db="EMBL/GenBank/DDBJ databases">
        <authorList>
            <person name="Grouzdev D.S."/>
            <person name="Krutkina M.S."/>
        </authorList>
    </citation>
    <scope>NUCLEOTIDE SEQUENCE [LARGE SCALE GENOMIC DNA]</scope>
    <source>
        <strain evidence="2">4-11</strain>
    </source>
</reference>
<dbReference type="RefSeq" id="WP_117329263.1">
    <property type="nucleotide sequence ID" value="NZ_QUWK01000002.1"/>
</dbReference>
<dbReference type="AlphaFoldDB" id="A0A372MJE5"/>
<sequence length="67" mass="7440">MVSFPLGATDCTPQEIVCGLKPFCYDVITEMERHTILVDVSHLNDEGFYDMAKVAGRPFIGSLSNCR</sequence>
<dbReference type="Proteomes" id="UP000264002">
    <property type="component" value="Unassembled WGS sequence"/>
</dbReference>
<keyword evidence="2" id="KW-1185">Reference proteome</keyword>
<evidence type="ECO:0000313" key="1">
    <source>
        <dbReference type="EMBL" id="RFU95864.1"/>
    </source>
</evidence>
<name>A0A372MJE5_9SPIR</name>
<dbReference type="InterPro" id="IPR008257">
    <property type="entry name" value="Pept_M19"/>
</dbReference>
<evidence type="ECO:0008006" key="3">
    <source>
        <dbReference type="Google" id="ProtNLM"/>
    </source>
</evidence>
<dbReference type="GO" id="GO:0006508">
    <property type="term" value="P:proteolysis"/>
    <property type="evidence" value="ECO:0007669"/>
    <property type="project" value="InterPro"/>
</dbReference>
<comment type="caution">
    <text evidence="1">The sequence shown here is derived from an EMBL/GenBank/DDBJ whole genome shotgun (WGS) entry which is preliminary data.</text>
</comment>
<organism evidence="1 2">
    <name type="scientific">Sphaerochaeta halotolerans</name>
    <dbReference type="NCBI Taxonomy" id="2293840"/>
    <lineage>
        <taxon>Bacteria</taxon>
        <taxon>Pseudomonadati</taxon>
        <taxon>Spirochaetota</taxon>
        <taxon>Spirochaetia</taxon>
        <taxon>Spirochaetales</taxon>
        <taxon>Sphaerochaetaceae</taxon>
        <taxon>Sphaerochaeta</taxon>
    </lineage>
</organism>
<dbReference type="SUPFAM" id="SSF51556">
    <property type="entry name" value="Metallo-dependent hydrolases"/>
    <property type="match status" value="1"/>
</dbReference>
<reference evidence="1 2" key="2">
    <citation type="submission" date="2018-09" db="EMBL/GenBank/DDBJ databases">
        <title>Genome of Sphaerochaeta halotolerans strain 4-11.</title>
        <authorList>
            <person name="Nazina T.N."/>
            <person name="Sokolova D.S."/>
        </authorList>
    </citation>
    <scope>NUCLEOTIDE SEQUENCE [LARGE SCALE GENOMIC DNA]</scope>
    <source>
        <strain evidence="1 2">4-11</strain>
    </source>
</reference>
<dbReference type="InterPro" id="IPR032466">
    <property type="entry name" value="Metal_Hydrolase"/>
</dbReference>
<dbReference type="EMBL" id="QUWK01000002">
    <property type="protein sequence ID" value="RFU95864.1"/>
    <property type="molecule type" value="Genomic_DNA"/>
</dbReference>
<dbReference type="Pfam" id="PF01244">
    <property type="entry name" value="Peptidase_M19"/>
    <property type="match status" value="1"/>
</dbReference>
<accession>A0A372MJE5</accession>